<comment type="caution">
    <text evidence="10">The sequence shown here is derived from an EMBL/GenBank/DDBJ whole genome shotgun (WGS) entry which is preliminary data.</text>
</comment>
<keyword evidence="4 9" id="KW-0637">Prenyltransferase</keyword>
<dbReference type="Gene3D" id="1.25.40.120">
    <property type="entry name" value="Protein prenylyltransferase"/>
    <property type="match status" value="1"/>
</dbReference>
<evidence type="ECO:0000256" key="8">
    <source>
        <dbReference type="ARBA" id="ARBA00047658"/>
    </source>
</evidence>
<dbReference type="PROSITE" id="PS51147">
    <property type="entry name" value="PFTA"/>
    <property type="match status" value="4"/>
</dbReference>
<dbReference type="GO" id="GO:0004663">
    <property type="term" value="F:Rab geranylgeranyltransferase activity"/>
    <property type="evidence" value="ECO:0007669"/>
    <property type="project" value="UniProtKB-UniRule"/>
</dbReference>
<dbReference type="InterPro" id="IPR001611">
    <property type="entry name" value="Leu-rich_rpt"/>
</dbReference>
<reference evidence="10 11" key="1">
    <citation type="submission" date="2016-08" db="EMBL/GenBank/DDBJ databases">
        <title>A Parts List for Fungal Cellulosomes Revealed by Comparative Genomics.</title>
        <authorList>
            <consortium name="DOE Joint Genome Institute"/>
            <person name="Haitjema C.H."/>
            <person name="Gilmore S.P."/>
            <person name="Henske J.K."/>
            <person name="Solomon K.V."/>
            <person name="De Groot R."/>
            <person name="Kuo A."/>
            <person name="Mondo S.J."/>
            <person name="Salamov A.A."/>
            <person name="Labutti K."/>
            <person name="Zhao Z."/>
            <person name="Chiniquy J."/>
            <person name="Barry K."/>
            <person name="Brewer H.M."/>
            <person name="Purvine S.O."/>
            <person name="Wright A.T."/>
            <person name="Boxma B."/>
            <person name="Van Alen T."/>
            <person name="Hackstein J.H."/>
            <person name="Baker S.E."/>
            <person name="Grigoriev I.V."/>
            <person name="O'Malley M.A."/>
        </authorList>
    </citation>
    <scope>NUCLEOTIDE SEQUENCE [LARGE SCALE GENOMIC DNA]</scope>
    <source>
        <strain evidence="10 11">S4</strain>
    </source>
</reference>
<evidence type="ECO:0000256" key="5">
    <source>
        <dbReference type="ARBA" id="ARBA00022679"/>
    </source>
</evidence>
<dbReference type="FunFam" id="1.25.40.120:FF:000035">
    <property type="entry name" value="Geranylgeranyl transferase type-2 subunit alpha"/>
    <property type="match status" value="1"/>
</dbReference>
<keyword evidence="6" id="KW-0677">Repeat</keyword>
<comment type="similarity">
    <text evidence="1 9">Belongs to the protein prenyltransferase subunit alpha family.</text>
</comment>
<dbReference type="Pfam" id="PF01239">
    <property type="entry name" value="PPTA"/>
    <property type="match status" value="4"/>
</dbReference>
<keyword evidence="11" id="KW-1185">Reference proteome</keyword>
<keyword evidence="5 9" id="KW-0808">Transferase</keyword>
<name>A0A1Y1WZX0_9FUNG</name>
<evidence type="ECO:0000256" key="2">
    <source>
        <dbReference type="ARBA" id="ARBA00012656"/>
    </source>
</evidence>
<dbReference type="PROSITE" id="PS51450">
    <property type="entry name" value="LRR"/>
    <property type="match status" value="1"/>
</dbReference>
<evidence type="ECO:0000313" key="10">
    <source>
        <dbReference type="EMBL" id="ORX78935.1"/>
    </source>
</evidence>
<evidence type="ECO:0000256" key="9">
    <source>
        <dbReference type="RuleBase" id="RU367120"/>
    </source>
</evidence>
<evidence type="ECO:0000256" key="4">
    <source>
        <dbReference type="ARBA" id="ARBA00022602"/>
    </source>
</evidence>
<dbReference type="STRING" id="1754192.A0A1Y1WZX0"/>
<comment type="catalytic activity">
    <reaction evidence="8 9">
        <text>geranylgeranyl diphosphate + L-cysteinyl-[protein] = S-geranylgeranyl-L-cysteinyl-[protein] + diphosphate</text>
        <dbReference type="Rhea" id="RHEA:21240"/>
        <dbReference type="Rhea" id="RHEA-COMP:10131"/>
        <dbReference type="Rhea" id="RHEA-COMP:11537"/>
        <dbReference type="ChEBI" id="CHEBI:29950"/>
        <dbReference type="ChEBI" id="CHEBI:33019"/>
        <dbReference type="ChEBI" id="CHEBI:57533"/>
        <dbReference type="ChEBI" id="CHEBI:86021"/>
        <dbReference type="EC" id="2.5.1.60"/>
    </reaction>
</comment>
<dbReference type="GO" id="GO:0097354">
    <property type="term" value="P:prenylation"/>
    <property type="evidence" value="ECO:0007669"/>
    <property type="project" value="UniProtKB-UniRule"/>
</dbReference>
<dbReference type="Gene3D" id="3.80.10.10">
    <property type="entry name" value="Ribonuclease Inhibitor"/>
    <property type="match status" value="1"/>
</dbReference>
<proteinExistence type="inferred from homology"/>
<gene>
    <name evidence="10" type="ORF">BCR32DRAFT_294757</name>
</gene>
<evidence type="ECO:0000256" key="1">
    <source>
        <dbReference type="ARBA" id="ARBA00006734"/>
    </source>
</evidence>
<dbReference type="PANTHER" id="PTHR11129:SF2">
    <property type="entry name" value="GERANYLGERANYL TRANSFERASE TYPE-2 SUBUNIT ALPHA"/>
    <property type="match status" value="1"/>
</dbReference>
<evidence type="ECO:0000256" key="7">
    <source>
        <dbReference type="ARBA" id="ARBA00031267"/>
    </source>
</evidence>
<protein>
    <recommendedName>
        <fullName evidence="3 9">Geranylgeranyl transferase type-2 subunit alpha</fullName>
        <ecNumber evidence="2 9">2.5.1.60</ecNumber>
    </recommendedName>
    <alternativeName>
        <fullName evidence="7 9">Geranylgeranyl transferase type II subunit alpha</fullName>
    </alternativeName>
</protein>
<dbReference type="AlphaFoldDB" id="A0A1Y1WZX0"/>
<dbReference type="GO" id="GO:0005968">
    <property type="term" value="C:Rab-protein geranylgeranyltransferase complex"/>
    <property type="evidence" value="ECO:0007669"/>
    <property type="project" value="TreeGrafter"/>
</dbReference>
<dbReference type="EMBL" id="MCFG01000193">
    <property type="protein sequence ID" value="ORX78935.1"/>
    <property type="molecule type" value="Genomic_DNA"/>
</dbReference>
<reference evidence="10 11" key="2">
    <citation type="submission" date="2016-08" db="EMBL/GenBank/DDBJ databases">
        <title>Pervasive Adenine N6-methylation of Active Genes in Fungi.</title>
        <authorList>
            <consortium name="DOE Joint Genome Institute"/>
            <person name="Mondo S.J."/>
            <person name="Dannebaum R.O."/>
            <person name="Kuo R.C."/>
            <person name="Labutti K."/>
            <person name="Haridas S."/>
            <person name="Kuo A."/>
            <person name="Salamov A."/>
            <person name="Ahrendt S.R."/>
            <person name="Lipzen A."/>
            <person name="Sullivan W."/>
            <person name="Andreopoulos W.B."/>
            <person name="Clum A."/>
            <person name="Lindquist E."/>
            <person name="Daum C."/>
            <person name="Ramamoorthy G.K."/>
            <person name="Gryganskyi A."/>
            <person name="Culley D."/>
            <person name="Magnuson J.K."/>
            <person name="James T.Y."/>
            <person name="O'Malley M.A."/>
            <person name="Stajich J.E."/>
            <person name="Spatafora J.W."/>
            <person name="Visel A."/>
            <person name="Grigoriev I.V."/>
        </authorList>
    </citation>
    <scope>NUCLEOTIDE SEQUENCE [LARGE SCALE GENOMIC DNA]</scope>
    <source>
        <strain evidence="10 11">S4</strain>
    </source>
</reference>
<sequence length="791" mass="93881">MNNKKNPQGTFNGIRSVRFPPITQSYISDPCRYEPQKVKYFNDTLEKKPHSIHGVCETLDSRFKNRKQNHTVAPCDHNTSQSLLLDPTKVIDMRKDSHRYNFGSTSMTPAPNTYDINYATGRYASNNYKFQLLKSNEHKERDEANKVQLDTIRSLLKLDNIFTDKRTCRRIAHFALYFPQRQYKIQFNINQFIVLSYKNFHGVKKSYVSEEIRNEKKLKEKSEIEEYLNLVKIINEKRKNKVYDSEAFNITTKILSYNVEYYTLWNFRRKILLHQFETLTPEEKEKKFENELEFQEKCVRKKPKSYWAWNHRRWILENMEKPNWKRELLLVNGMLNLDTRNFHGWDYRRYVISKSKVSSVKEEFEYTTKKISQSFSNYSAWHYRSKLIPKLVTKKTKWEKLSTNEFEMVKNAEYTDPNDQSAWLYHCWLLGDDNNLVGIKNCYLIQNVDNKYTFGIELLKKIMLKSSNSIQISINDEVQKVEFTTPTITQNKFSKLWISNLDISNFANDTKIKVSFNKDEIITIDDKKLIIPELEFTIQDLYIKNENINSEIQKQLKSYNKDCKEEKEENHIKIVNTQISEDVLNEELESVKELLELEPDSKWALLTLVKILSKLDNKEDEIIEILEKLKDIDTYRNEYYLDFVSQFKMNKCIKQSNKDMTLDLSSQNLTRLSLIDECSTYTKIDISNNSDLFNSINDIYSYSYDAFSYLINARILILNNNKLKEIPKSILSLQNLTEIYLENNEFSTLEELKPLNQIKSLKCIHLAQNPIVSSMETEKIKEYLNNIDVHC</sequence>
<dbReference type="InterPro" id="IPR032675">
    <property type="entry name" value="LRR_dom_sf"/>
</dbReference>
<dbReference type="SUPFAM" id="SSF52058">
    <property type="entry name" value="L domain-like"/>
    <property type="match status" value="1"/>
</dbReference>
<evidence type="ECO:0000256" key="3">
    <source>
        <dbReference type="ARBA" id="ARBA00014772"/>
    </source>
</evidence>
<dbReference type="InterPro" id="IPR002088">
    <property type="entry name" value="Prenyl_trans_a"/>
</dbReference>
<dbReference type="PANTHER" id="PTHR11129">
    <property type="entry name" value="PROTEIN FARNESYLTRANSFERASE ALPHA SUBUNIT/RAB GERANYLGERANYL TRANSFERASE ALPHA SUBUNIT"/>
    <property type="match status" value="1"/>
</dbReference>
<evidence type="ECO:0000313" key="11">
    <source>
        <dbReference type="Proteomes" id="UP000193944"/>
    </source>
</evidence>
<dbReference type="EC" id="2.5.1.60" evidence="2 9"/>
<organism evidence="10 11">
    <name type="scientific">Anaeromyces robustus</name>
    <dbReference type="NCBI Taxonomy" id="1754192"/>
    <lineage>
        <taxon>Eukaryota</taxon>
        <taxon>Fungi</taxon>
        <taxon>Fungi incertae sedis</taxon>
        <taxon>Chytridiomycota</taxon>
        <taxon>Chytridiomycota incertae sedis</taxon>
        <taxon>Neocallimastigomycetes</taxon>
        <taxon>Neocallimastigales</taxon>
        <taxon>Neocallimastigaceae</taxon>
        <taxon>Anaeromyces</taxon>
    </lineage>
</organism>
<dbReference type="SUPFAM" id="SSF48439">
    <property type="entry name" value="Protein prenylyltransferase"/>
    <property type="match status" value="1"/>
</dbReference>
<dbReference type="Proteomes" id="UP000193944">
    <property type="component" value="Unassembled WGS sequence"/>
</dbReference>
<comment type="function">
    <text evidence="9">Catalyzes the transfer of a geranyl-geranyl moiety from geranyl-geranyl pyrophosphate to cysteines occuring in specific C-terminal amino acid sequences.</text>
</comment>
<evidence type="ECO:0000256" key="6">
    <source>
        <dbReference type="ARBA" id="ARBA00022737"/>
    </source>
</evidence>
<dbReference type="Gene3D" id="2.60.40.1130">
    <property type="entry name" value="Rab geranylgeranyltransferase alpha-subunit, insert domain"/>
    <property type="match status" value="1"/>
</dbReference>
<dbReference type="OrthoDB" id="1658at2759"/>
<accession>A0A1Y1WZX0</accession>